<accession>A0AAV7VLK9</accession>
<gene>
    <name evidence="1" type="ORF">NDU88_005284</name>
</gene>
<evidence type="ECO:0000313" key="2">
    <source>
        <dbReference type="Proteomes" id="UP001066276"/>
    </source>
</evidence>
<sequence>MTDSKADESDEFPVELALGRSISHEARSDLSSVHSFTQTVTLKSGVSFRFLTCVLNKDTVSRNRTHPSSVY</sequence>
<evidence type="ECO:0000313" key="1">
    <source>
        <dbReference type="EMBL" id="KAJ1201475.1"/>
    </source>
</evidence>
<protein>
    <submittedName>
        <fullName evidence="1">Uncharacterized protein</fullName>
    </submittedName>
</protein>
<name>A0AAV7VLK9_PLEWA</name>
<dbReference type="EMBL" id="JANPWB010000003">
    <property type="protein sequence ID" value="KAJ1201475.1"/>
    <property type="molecule type" value="Genomic_DNA"/>
</dbReference>
<dbReference type="AlphaFoldDB" id="A0AAV7VLK9"/>
<reference evidence="1" key="1">
    <citation type="journal article" date="2022" name="bioRxiv">
        <title>Sequencing and chromosome-scale assembly of the giantPleurodeles waltlgenome.</title>
        <authorList>
            <person name="Brown T."/>
            <person name="Elewa A."/>
            <person name="Iarovenko S."/>
            <person name="Subramanian E."/>
            <person name="Araus A.J."/>
            <person name="Petzold A."/>
            <person name="Susuki M."/>
            <person name="Suzuki K.-i.T."/>
            <person name="Hayashi T."/>
            <person name="Toyoda A."/>
            <person name="Oliveira C."/>
            <person name="Osipova E."/>
            <person name="Leigh N.D."/>
            <person name="Simon A."/>
            <person name="Yun M.H."/>
        </authorList>
    </citation>
    <scope>NUCLEOTIDE SEQUENCE</scope>
    <source>
        <strain evidence="1">20211129_DDA</strain>
        <tissue evidence="1">Liver</tissue>
    </source>
</reference>
<keyword evidence="2" id="KW-1185">Reference proteome</keyword>
<dbReference type="Proteomes" id="UP001066276">
    <property type="component" value="Chromosome 2_1"/>
</dbReference>
<organism evidence="1 2">
    <name type="scientific">Pleurodeles waltl</name>
    <name type="common">Iberian ribbed newt</name>
    <dbReference type="NCBI Taxonomy" id="8319"/>
    <lineage>
        <taxon>Eukaryota</taxon>
        <taxon>Metazoa</taxon>
        <taxon>Chordata</taxon>
        <taxon>Craniata</taxon>
        <taxon>Vertebrata</taxon>
        <taxon>Euteleostomi</taxon>
        <taxon>Amphibia</taxon>
        <taxon>Batrachia</taxon>
        <taxon>Caudata</taxon>
        <taxon>Salamandroidea</taxon>
        <taxon>Salamandridae</taxon>
        <taxon>Pleurodelinae</taxon>
        <taxon>Pleurodeles</taxon>
    </lineage>
</organism>
<comment type="caution">
    <text evidence="1">The sequence shown here is derived from an EMBL/GenBank/DDBJ whole genome shotgun (WGS) entry which is preliminary data.</text>
</comment>
<proteinExistence type="predicted"/>